<geneLocation type="chloroplast" evidence="10"/>
<comment type="similarity">
    <text evidence="2 8">Belongs to the RNA polymerase alpha chain family.</text>
</comment>
<comment type="subunit">
    <text evidence="8">In plastids the minimal PEP RNA polymerase catalytic core is composed of four subunits: alpha, beta, beta', and beta''. When a (nuclear-encoded) sigma factor is associated with the core the holoenzyme is formed, which can initiate transcription.</text>
</comment>
<feature type="domain" description="DNA-directed RNA polymerase RpoA/D/Rpb3-type" evidence="9">
    <location>
        <begin position="71"/>
        <end position="353"/>
    </location>
</feature>
<reference evidence="10" key="1">
    <citation type="submission" date="2015-06" db="EMBL/GenBank/DDBJ databases">
        <title>Chloroplast phylogenomic data from the green algal order Sphaeropleales (Chlorophyceae, Chlorophyta) reveal complex patterns of sequence evolution.</title>
        <authorList>
            <person name="Fucikova K."/>
            <person name="Lewis P.O."/>
            <person name="Lewis L.A."/>
        </authorList>
    </citation>
    <scope>NUCLEOTIDE SEQUENCE</scope>
    <source>
        <strain evidence="10">SAG 17.84</strain>
    </source>
</reference>
<name>A0A140HAV2_9CHLO</name>
<dbReference type="FunFam" id="2.170.120.12:FF:000001">
    <property type="entry name" value="DNA-directed RNA polymerase subunit alpha"/>
    <property type="match status" value="1"/>
</dbReference>
<dbReference type="Gene3D" id="3.30.1360.10">
    <property type="entry name" value="RNA polymerase, RBP11-like subunit"/>
    <property type="match status" value="1"/>
</dbReference>
<dbReference type="InterPro" id="IPR011262">
    <property type="entry name" value="DNA-dir_RNA_pol_insert"/>
</dbReference>
<evidence type="ECO:0000313" key="10">
    <source>
        <dbReference type="EMBL" id="AMO01301.1"/>
    </source>
</evidence>
<dbReference type="HAMAP" id="MF_00059">
    <property type="entry name" value="RNApol_bact_RpoA"/>
    <property type="match status" value="1"/>
</dbReference>
<comment type="domain">
    <text evidence="8">The N-terminal domain is essential for RNAP assembly and basal transcription, whereas the C-terminal domain is involved in interaction with transcriptional regulators and with upstream promoter elements.</text>
</comment>
<dbReference type="EC" id="2.7.7.6" evidence="8"/>
<dbReference type="GO" id="GO:0003899">
    <property type="term" value="F:DNA-directed RNA polymerase activity"/>
    <property type="evidence" value="ECO:0007669"/>
    <property type="project" value="UniProtKB-UniRule"/>
</dbReference>
<dbReference type="SUPFAM" id="SSF55257">
    <property type="entry name" value="RBP11-like subunits of RNA polymerase"/>
    <property type="match status" value="1"/>
</dbReference>
<dbReference type="SMART" id="SM00662">
    <property type="entry name" value="RPOLD"/>
    <property type="match status" value="1"/>
</dbReference>
<keyword evidence="5 8" id="KW-0548">Nucleotidyltransferase</keyword>
<evidence type="ECO:0000256" key="1">
    <source>
        <dbReference type="ARBA" id="ARBA00004026"/>
    </source>
</evidence>
<dbReference type="GO" id="GO:0006351">
    <property type="term" value="P:DNA-templated transcription"/>
    <property type="evidence" value="ECO:0007669"/>
    <property type="project" value="UniProtKB-UniRule"/>
</dbReference>
<keyword evidence="10" id="KW-0150">Chloroplast</keyword>
<dbReference type="Gene3D" id="1.10.150.20">
    <property type="entry name" value="5' to 3' exonuclease, C-terminal subdomain"/>
    <property type="match status" value="1"/>
</dbReference>
<dbReference type="SUPFAM" id="SSF56553">
    <property type="entry name" value="Insert subdomain of RNA polymerase alpha subunit"/>
    <property type="match status" value="1"/>
</dbReference>
<dbReference type="GO" id="GO:0046983">
    <property type="term" value="F:protein dimerization activity"/>
    <property type="evidence" value="ECO:0007669"/>
    <property type="project" value="InterPro"/>
</dbReference>
<dbReference type="Pfam" id="PF03118">
    <property type="entry name" value="RNA_pol_A_CTD"/>
    <property type="match status" value="1"/>
</dbReference>
<evidence type="ECO:0000256" key="3">
    <source>
        <dbReference type="ARBA" id="ARBA00022478"/>
    </source>
</evidence>
<comment type="function">
    <text evidence="1 8">DNA-dependent RNA polymerase catalyzes the transcription of DNA into RNA using the four ribonucleoside triphosphates as substrates.</text>
</comment>
<dbReference type="GO" id="GO:0009507">
    <property type="term" value="C:chloroplast"/>
    <property type="evidence" value="ECO:0007669"/>
    <property type="project" value="UniProtKB-SubCell"/>
</dbReference>
<dbReference type="GO" id="GO:0000428">
    <property type="term" value="C:DNA-directed RNA polymerase complex"/>
    <property type="evidence" value="ECO:0007669"/>
    <property type="project" value="UniProtKB-KW"/>
</dbReference>
<evidence type="ECO:0000256" key="5">
    <source>
        <dbReference type="ARBA" id="ARBA00022695"/>
    </source>
</evidence>
<sequence>MSCLQIRFNKLHSLHNKFTVGNISKNSYFHFSKSSLKNFKKLEFQTKTITNNSSLFVSCRESRIENARSLYGSFYLGPFSAEQSLTVANAIRRTLLSELKGLAITSVEIEGATHEYSTLFGIKDSVLDILLNLKELVLKSQFTFKKPQFAYLKVIGPGVVRAKDLKLPAFIQCVDPNQYIATLADNGVLNMKIKIEEGKNYLIQKPINFKTSLNSVSKEILIKKLFNLKKQFKNDKLEKINFKEQYFSKLSLKKNIIIHKSSYPLFIDAVFMPIQKVNYVIEADQENTNYRFPILTENTDEIIAKSNALQKNPNSLNHKIILEIWTNGSIHPREAISYAFKNLVSTFLNLEKAKIINSFAFKSLLNNQSLINSIYFENFNYSEVLKKLRTKSNSFVNISTKKLRNVDSKSTNSIRDKMILKLNSTTNQINLLTETDKNKLYLRDIGTLNISLRPYTCLKRANINTIQELINYSKEELLVLKNFGNKSLREVEQSLIQIGLQLKN</sequence>
<dbReference type="InterPro" id="IPR011260">
    <property type="entry name" value="RNAP_asu_C"/>
</dbReference>
<dbReference type="GO" id="GO:0003677">
    <property type="term" value="F:DNA binding"/>
    <property type="evidence" value="ECO:0007669"/>
    <property type="project" value="UniProtKB-UniRule"/>
</dbReference>
<proteinExistence type="inferred from homology"/>
<dbReference type="EMBL" id="KT199255">
    <property type="protein sequence ID" value="AMO01301.1"/>
    <property type="molecule type" value="Genomic_DNA"/>
</dbReference>
<evidence type="ECO:0000259" key="9">
    <source>
        <dbReference type="SMART" id="SM00662"/>
    </source>
</evidence>
<dbReference type="RefSeq" id="YP_009240209.1">
    <property type="nucleotide sequence ID" value="NC_029735.1"/>
</dbReference>
<organism evidence="10">
    <name type="scientific">Ankyra judayi</name>
    <dbReference type="NCBI Taxonomy" id="52688"/>
    <lineage>
        <taxon>Eukaryota</taxon>
        <taxon>Viridiplantae</taxon>
        <taxon>Chlorophyta</taxon>
        <taxon>core chlorophytes</taxon>
        <taxon>Chlorophyceae</taxon>
        <taxon>CS clade</taxon>
        <taxon>Sphaeropleales</taxon>
        <taxon>Sphaeropleaceae</taxon>
        <taxon>Ankyra</taxon>
    </lineage>
</organism>
<comment type="subcellular location">
    <subcellularLocation>
        <location evidence="8">Plastid</location>
        <location evidence="8">Chloroplast</location>
    </subcellularLocation>
</comment>
<comment type="catalytic activity">
    <reaction evidence="7 8">
        <text>RNA(n) + a ribonucleoside 5'-triphosphate = RNA(n+1) + diphosphate</text>
        <dbReference type="Rhea" id="RHEA:21248"/>
        <dbReference type="Rhea" id="RHEA-COMP:14527"/>
        <dbReference type="Rhea" id="RHEA-COMP:17342"/>
        <dbReference type="ChEBI" id="CHEBI:33019"/>
        <dbReference type="ChEBI" id="CHEBI:61557"/>
        <dbReference type="ChEBI" id="CHEBI:140395"/>
        <dbReference type="EC" id="2.7.7.6"/>
    </reaction>
</comment>
<keyword evidence="6 8" id="KW-0804">Transcription</keyword>
<keyword evidence="4 8" id="KW-0808">Transferase</keyword>
<accession>A0A140HAV2</accession>
<evidence type="ECO:0000256" key="8">
    <source>
        <dbReference type="HAMAP-Rule" id="MF_00059"/>
    </source>
</evidence>
<dbReference type="CDD" id="cd06928">
    <property type="entry name" value="RNAP_alpha_NTD"/>
    <property type="match status" value="1"/>
</dbReference>
<dbReference type="SUPFAM" id="SSF47789">
    <property type="entry name" value="C-terminal domain of RNA polymerase alpha subunit"/>
    <property type="match status" value="1"/>
</dbReference>
<keyword evidence="10" id="KW-0934">Plastid</keyword>
<feature type="region of interest" description="Alpha N-terminal domain (alpha-NTD)" evidence="8">
    <location>
        <begin position="1"/>
        <end position="377"/>
    </location>
</feature>
<protein>
    <recommendedName>
        <fullName evidence="8">DNA-directed RNA polymerase subunit alpha</fullName>
        <shortName evidence="8">PEP</shortName>
        <ecNumber evidence="8">2.7.7.6</ecNumber>
    </recommendedName>
    <alternativeName>
        <fullName evidence="8">Plastid-encoded RNA polymerase subunit alpha</fullName>
        <shortName evidence="8">RNA polymerase subunit alpha</shortName>
    </alternativeName>
</protein>
<dbReference type="GeneID" id="27109355"/>
<dbReference type="InterPro" id="IPR036643">
    <property type="entry name" value="RNApol_insert_sf"/>
</dbReference>
<dbReference type="InterPro" id="IPR011263">
    <property type="entry name" value="DNA-dir_RNA_pol_RpoA/D/Rpb3"/>
</dbReference>
<dbReference type="InterPro" id="IPR036603">
    <property type="entry name" value="RBP11-like"/>
</dbReference>
<dbReference type="Gene3D" id="2.170.120.12">
    <property type="entry name" value="DNA-directed RNA polymerase, insert domain"/>
    <property type="match status" value="1"/>
</dbReference>
<gene>
    <name evidence="8 10" type="primary">rpoA</name>
    <name evidence="10" type="ORF">VT30_10</name>
</gene>
<feature type="region of interest" description="Alpha C-terminal domain (alpha-CTD)" evidence="8">
    <location>
        <begin position="438"/>
        <end position="504"/>
    </location>
</feature>
<dbReference type="InterPro" id="IPR011773">
    <property type="entry name" value="DNA-dir_RpoA"/>
</dbReference>
<dbReference type="Pfam" id="PF01000">
    <property type="entry name" value="RNA_pol_A_bac"/>
    <property type="match status" value="1"/>
</dbReference>
<evidence type="ECO:0000256" key="4">
    <source>
        <dbReference type="ARBA" id="ARBA00022679"/>
    </source>
</evidence>
<evidence type="ECO:0000256" key="6">
    <source>
        <dbReference type="ARBA" id="ARBA00023163"/>
    </source>
</evidence>
<evidence type="ECO:0000256" key="7">
    <source>
        <dbReference type="ARBA" id="ARBA00048552"/>
    </source>
</evidence>
<keyword evidence="3 8" id="KW-0240">DNA-directed RNA polymerase</keyword>
<dbReference type="AlphaFoldDB" id="A0A140HAV2"/>
<dbReference type="Pfam" id="PF01193">
    <property type="entry name" value="RNA_pol_L"/>
    <property type="match status" value="1"/>
</dbReference>
<evidence type="ECO:0000256" key="2">
    <source>
        <dbReference type="ARBA" id="ARBA00007123"/>
    </source>
</evidence>